<evidence type="ECO:0000256" key="4">
    <source>
        <dbReference type="ARBA" id="ARBA00022500"/>
    </source>
</evidence>
<feature type="transmembrane region" description="Helical" evidence="11">
    <location>
        <begin position="339"/>
        <end position="362"/>
    </location>
</feature>
<dbReference type="InterPro" id="IPR033479">
    <property type="entry name" value="dCache_1"/>
</dbReference>
<evidence type="ECO:0000256" key="9">
    <source>
        <dbReference type="ARBA" id="ARBA00029447"/>
    </source>
</evidence>
<dbReference type="KEGG" id="daq:DAQ1742_00067"/>
<dbReference type="AlphaFoldDB" id="A0A375A5K5"/>
<feature type="transmembrane region" description="Helical" evidence="11">
    <location>
        <begin position="32"/>
        <end position="55"/>
    </location>
</feature>
<keyword evidence="5 11" id="KW-0812">Transmembrane</keyword>
<dbReference type="GO" id="GO:0006935">
    <property type="term" value="P:chemotaxis"/>
    <property type="evidence" value="ECO:0007669"/>
    <property type="project" value="UniProtKB-KW"/>
</dbReference>
<organism evidence="13 14">
    <name type="scientific">Dickeya aquatica</name>
    <dbReference type="NCBI Taxonomy" id="1401087"/>
    <lineage>
        <taxon>Bacteria</taxon>
        <taxon>Pseudomonadati</taxon>
        <taxon>Pseudomonadota</taxon>
        <taxon>Gammaproteobacteria</taxon>
        <taxon>Enterobacterales</taxon>
        <taxon>Pectobacteriaceae</taxon>
        <taxon>Dickeya</taxon>
    </lineage>
</organism>
<dbReference type="RefSeq" id="WP_035345211.1">
    <property type="nucleotide sequence ID" value="NZ_LT615367.1"/>
</dbReference>
<dbReference type="Gene3D" id="1.10.287.950">
    <property type="entry name" value="Methyl-accepting chemotaxis protein"/>
    <property type="match status" value="1"/>
</dbReference>
<evidence type="ECO:0000313" key="13">
    <source>
        <dbReference type="EMBL" id="SLM61206.1"/>
    </source>
</evidence>
<keyword evidence="7 11" id="KW-0472">Membrane</keyword>
<feature type="domain" description="Methyl-accepting transducer" evidence="12">
    <location>
        <begin position="424"/>
        <end position="653"/>
    </location>
</feature>
<dbReference type="GO" id="GO:0007165">
    <property type="term" value="P:signal transduction"/>
    <property type="evidence" value="ECO:0007669"/>
    <property type="project" value="UniProtKB-KW"/>
</dbReference>
<dbReference type="CDD" id="cd12913">
    <property type="entry name" value="PDC1_MCP_like"/>
    <property type="match status" value="1"/>
</dbReference>
<comment type="similarity">
    <text evidence="9">Belongs to the methyl-accepting chemotaxis (MCP) protein family.</text>
</comment>
<dbReference type="SMART" id="SM00283">
    <property type="entry name" value="MA"/>
    <property type="match status" value="1"/>
</dbReference>
<keyword evidence="8 10" id="KW-0807">Transducer</keyword>
<dbReference type="EMBL" id="LT615367">
    <property type="protein sequence ID" value="SLM61206.1"/>
    <property type="molecule type" value="Genomic_DNA"/>
</dbReference>
<evidence type="ECO:0000256" key="2">
    <source>
        <dbReference type="ARBA" id="ARBA00022475"/>
    </source>
</evidence>
<evidence type="ECO:0000256" key="10">
    <source>
        <dbReference type="PROSITE-ProRule" id="PRU00284"/>
    </source>
</evidence>
<dbReference type="GO" id="GO:0005886">
    <property type="term" value="C:plasma membrane"/>
    <property type="evidence" value="ECO:0007669"/>
    <property type="project" value="UniProtKB-SubCell"/>
</dbReference>
<reference evidence="13 14" key="1">
    <citation type="submission" date="2016-09" db="EMBL/GenBank/DDBJ databases">
        <authorList>
            <person name="Reverchon S."/>
            <person name="Nasser W."/>
            <person name="Leonard S."/>
            <person name="Brochier C."/>
            <person name="Duprey A."/>
        </authorList>
    </citation>
    <scope>NUCLEOTIDE SEQUENCE [LARGE SCALE GENOMIC DNA]</scope>
    <source>
        <strain evidence="13 14">174/2</strain>
    </source>
</reference>
<evidence type="ECO:0000256" key="11">
    <source>
        <dbReference type="SAM" id="Phobius"/>
    </source>
</evidence>
<dbReference type="Pfam" id="PF00015">
    <property type="entry name" value="MCPsignal"/>
    <property type="match status" value="1"/>
</dbReference>
<name>A0A375A5K5_9GAMM</name>
<dbReference type="GO" id="GO:0004888">
    <property type="term" value="F:transmembrane signaling receptor activity"/>
    <property type="evidence" value="ECO:0007669"/>
    <property type="project" value="TreeGrafter"/>
</dbReference>
<evidence type="ECO:0000256" key="3">
    <source>
        <dbReference type="ARBA" id="ARBA00022481"/>
    </source>
</evidence>
<gene>
    <name evidence="13" type="ORF">DAQ1742_00067</name>
</gene>
<sequence>MPNPLVSYTSSEIASVSTLDKPAGKNALSTRALVLVTTVLIITLGFAITIGFLLWQSGQQHKASVQDILEQTATASTYSVQNRIDTALLAARSLAQSVISLRESGTPDRATAEQILKNALKSHPELLSMSLAFEPNTFDGKDAQFASLPEQDPKGRFVRYVDRDNNGQVALHNLTDYETPGSGDYYLLPRKLQKEVILEPYSYPYNGVDVLLTSIAVPIMIDGKFYGSVTADFSLATLQKMVNEIKPFGGAGYAMMFSASGNYIAHPDAGRITKKLEGDPKLLESIQSGTPFTSTRMSSFTQKEMMNAYLPISIGNTGTPWMLGVTVPQEVILAPLVRLRYIGIIMTLISILVVSGVIALIFTRKVLRPVGGEPIAAAKIALAVAQGDLTQHIVVPPGDTHSIFYAMSEMQQQLRSIVEQLMSTSESVSHGAAEISAGNVDLASRTEQQASALEETAASMEQITATVKQNADNAHSATRLTQNAAHIAQRGDEIVSQVVNVMSSIDDSSKKISEITSIISSIAFQTNILALNAAVEAARAGEQGRGFAVVAGEVRSLAQRSANAVKDITALIGESAERVGQGVSMVENAGKTMRDMLSAVTSVNDIMSEIVAASDEQSKGISQVTQAVHEMDGVTQQNAALVQQATAAAASLEEQARQLAELVQVFRVH</sequence>
<dbReference type="Pfam" id="PF02743">
    <property type="entry name" value="dCache_1"/>
    <property type="match status" value="1"/>
</dbReference>
<dbReference type="PANTHER" id="PTHR43531">
    <property type="entry name" value="PROTEIN ICFG"/>
    <property type="match status" value="1"/>
</dbReference>
<comment type="subcellular location">
    <subcellularLocation>
        <location evidence="1">Cell membrane</location>
        <topology evidence="1">Multi-pass membrane protein</topology>
    </subcellularLocation>
</comment>
<keyword evidence="2" id="KW-1003">Cell membrane</keyword>
<keyword evidence="3" id="KW-0488">Methylation</keyword>
<dbReference type="PROSITE" id="PS50111">
    <property type="entry name" value="CHEMOTAXIS_TRANSDUC_2"/>
    <property type="match status" value="1"/>
</dbReference>
<proteinExistence type="inferred from homology"/>
<dbReference type="CDD" id="cd11386">
    <property type="entry name" value="MCP_signal"/>
    <property type="match status" value="1"/>
</dbReference>
<keyword evidence="6 11" id="KW-1133">Transmembrane helix</keyword>
<dbReference type="FunFam" id="1.10.287.950:FF:000001">
    <property type="entry name" value="Methyl-accepting chemotaxis sensory transducer"/>
    <property type="match status" value="1"/>
</dbReference>
<dbReference type="Proteomes" id="UP000294820">
    <property type="component" value="Chromosome 1"/>
</dbReference>
<accession>A0A375A5K5</accession>
<dbReference type="SUPFAM" id="SSF58104">
    <property type="entry name" value="Methyl-accepting chemotaxis protein (MCP) signaling domain"/>
    <property type="match status" value="1"/>
</dbReference>
<dbReference type="CDD" id="cd12912">
    <property type="entry name" value="PDC2_MCP_like"/>
    <property type="match status" value="1"/>
</dbReference>
<protein>
    <submittedName>
        <fullName evidence="13">Methyl-accepting chemotaxis protein I (Serine chemoreceptor protein)</fullName>
    </submittedName>
</protein>
<keyword evidence="14" id="KW-1185">Reference proteome</keyword>
<evidence type="ECO:0000256" key="7">
    <source>
        <dbReference type="ARBA" id="ARBA00023136"/>
    </source>
</evidence>
<dbReference type="InterPro" id="IPR004089">
    <property type="entry name" value="MCPsignal_dom"/>
</dbReference>
<keyword evidence="4" id="KW-0145">Chemotaxis</keyword>
<dbReference type="InterPro" id="IPR051310">
    <property type="entry name" value="MCP_chemotaxis"/>
</dbReference>
<dbReference type="PANTHER" id="PTHR43531:SF14">
    <property type="entry name" value="METHYL-ACCEPTING CHEMOTAXIS PROTEIN I-RELATED"/>
    <property type="match status" value="1"/>
</dbReference>
<evidence type="ECO:0000313" key="14">
    <source>
        <dbReference type="Proteomes" id="UP000294820"/>
    </source>
</evidence>
<evidence type="ECO:0000259" key="12">
    <source>
        <dbReference type="PROSITE" id="PS50111"/>
    </source>
</evidence>
<evidence type="ECO:0000256" key="8">
    <source>
        <dbReference type="ARBA" id="ARBA00023224"/>
    </source>
</evidence>
<keyword evidence="13" id="KW-0675">Receptor</keyword>
<evidence type="ECO:0000256" key="1">
    <source>
        <dbReference type="ARBA" id="ARBA00004651"/>
    </source>
</evidence>
<evidence type="ECO:0000256" key="5">
    <source>
        <dbReference type="ARBA" id="ARBA00022692"/>
    </source>
</evidence>
<evidence type="ECO:0000256" key="6">
    <source>
        <dbReference type="ARBA" id="ARBA00022989"/>
    </source>
</evidence>
<dbReference type="Gene3D" id="3.30.450.20">
    <property type="entry name" value="PAS domain"/>
    <property type="match status" value="2"/>
</dbReference>